<feature type="region of interest" description="Disordered" evidence="1">
    <location>
        <begin position="87"/>
        <end position="148"/>
    </location>
</feature>
<protein>
    <recommendedName>
        <fullName evidence="5">DUF1206 domain-containing protein</fullName>
    </recommendedName>
</protein>
<accession>A0ABS9HK37</accession>
<name>A0ABS9HK37_9CORY</name>
<evidence type="ECO:0000256" key="1">
    <source>
        <dbReference type="SAM" id="MobiDB-lite"/>
    </source>
</evidence>
<comment type="caution">
    <text evidence="3">The sequence shown here is derived from an EMBL/GenBank/DDBJ whole genome shotgun (WGS) entry which is preliminary data.</text>
</comment>
<gene>
    <name evidence="3" type="ORF">L3H44_06960</name>
</gene>
<evidence type="ECO:0000313" key="3">
    <source>
        <dbReference type="EMBL" id="MCF6774149.1"/>
    </source>
</evidence>
<evidence type="ECO:0008006" key="5">
    <source>
        <dbReference type="Google" id="ProtNLM"/>
    </source>
</evidence>
<evidence type="ECO:0000256" key="2">
    <source>
        <dbReference type="SAM" id="Phobius"/>
    </source>
</evidence>
<dbReference type="Proteomes" id="UP001200604">
    <property type="component" value="Unassembled WGS sequence"/>
</dbReference>
<organism evidence="3 4">
    <name type="scientific">Corynebacterium parakroppenstedtii</name>
    <dbReference type="NCBI Taxonomy" id="2828363"/>
    <lineage>
        <taxon>Bacteria</taxon>
        <taxon>Bacillati</taxon>
        <taxon>Actinomycetota</taxon>
        <taxon>Actinomycetes</taxon>
        <taxon>Mycobacteriales</taxon>
        <taxon>Corynebacteriaceae</taxon>
        <taxon>Corynebacterium</taxon>
    </lineage>
</organism>
<proteinExistence type="predicted"/>
<reference evidence="3 4" key="1">
    <citation type="submission" date="2022-01" db="EMBL/GenBank/DDBJ databases">
        <title>Identification and Characterization of Corynebacterium sp.</title>
        <authorList>
            <person name="Luo Q."/>
            <person name="Qu P."/>
            <person name="Chen Q."/>
        </authorList>
    </citation>
    <scope>NUCLEOTIDE SEQUENCE [LARGE SCALE GENOMIC DNA]</scope>
    <source>
        <strain evidence="3 4">MC-12</strain>
    </source>
</reference>
<dbReference type="EMBL" id="JAKJKU010000003">
    <property type="protein sequence ID" value="MCF6774149.1"/>
    <property type="molecule type" value="Genomic_DNA"/>
</dbReference>
<keyword evidence="2" id="KW-0472">Membrane</keyword>
<dbReference type="RefSeq" id="WP_102215126.1">
    <property type="nucleotide sequence ID" value="NZ_JAFFSY010000002.1"/>
</dbReference>
<evidence type="ECO:0000313" key="4">
    <source>
        <dbReference type="Proteomes" id="UP001200604"/>
    </source>
</evidence>
<feature type="transmembrane region" description="Helical" evidence="2">
    <location>
        <begin position="155"/>
        <end position="176"/>
    </location>
</feature>
<keyword evidence="4" id="KW-1185">Reference proteome</keyword>
<dbReference type="GeneID" id="92726853"/>
<keyword evidence="2" id="KW-1133">Transmembrane helix</keyword>
<sequence length="233" mass="25350">MHLSRRDQFPHGVTRRLNEARDRINALPPDERGVSRLVERVLVSSLIGGWYASGGIESKPRRVATKVGLLGSAFAVIWMTTQSSEDLASADNNSPRVGAKELSSPGKDTSLEAAASETTRLETAEGPGTSSSESESPQATPSKNDENRAPSPWGWARLGMAISAVVGYFVGSFYFSRFIRRKALAFIRAHITESRPWTVYGVLVGIVCFALSFQEDKHTANLGDRLSALRARA</sequence>
<keyword evidence="2" id="KW-0812">Transmembrane</keyword>
<feature type="transmembrane region" description="Helical" evidence="2">
    <location>
        <begin position="197"/>
        <end position="214"/>
    </location>
</feature>
<feature type="compositionally biased region" description="Low complexity" evidence="1">
    <location>
        <begin position="124"/>
        <end position="142"/>
    </location>
</feature>